<name>Q18943_CAEEL</name>
<evidence type="ECO:0000313" key="2">
    <source>
        <dbReference type="EMBL" id="CAA98435.1"/>
    </source>
</evidence>
<evidence type="ECO:0000313" key="4">
    <source>
        <dbReference type="WormBase" id="D1054.10"/>
    </source>
</evidence>
<dbReference type="HOGENOM" id="CLU_1391370_0_0_1"/>
<dbReference type="PANTHER" id="PTHR38633:SF5">
    <property type="entry name" value="DUF1525 DOMAIN-CONTAINING PROTEIN"/>
    <property type="match status" value="1"/>
</dbReference>
<keyword evidence="1" id="KW-0732">Signal</keyword>
<reference evidence="2 3" key="1">
    <citation type="journal article" date="1998" name="Science">
        <title>Genome sequence of the nematode C. elegans: a platform for investigating biology.</title>
        <authorList>
            <consortium name="The C. elegans sequencing consortium"/>
            <person name="Sulson J.E."/>
            <person name="Waterston R."/>
        </authorList>
    </citation>
    <scope>NUCLEOTIDE SEQUENCE [LARGE SCALE GENOMIC DNA]</scope>
    <source>
        <strain evidence="2 3">Bristol N2</strain>
    </source>
</reference>
<gene>
    <name evidence="4" type="primary">d1054.10</name>
    <name evidence="2" type="ORF">CELE_D1054.10</name>
    <name evidence="2 4" type="ORF">D1054.10</name>
</gene>
<dbReference type="eggNOG" id="ENOG502T37D">
    <property type="taxonomic scope" value="Eukaryota"/>
</dbReference>
<feature type="chain" id="PRO_5004187051" evidence="1">
    <location>
        <begin position="22"/>
        <end position="188"/>
    </location>
</feature>
<dbReference type="PaxDb" id="6239-D1054.10"/>
<dbReference type="PANTHER" id="PTHR38633">
    <property type="entry name" value="PROTEIN CBG15573-RELATED"/>
    <property type="match status" value="1"/>
</dbReference>
<dbReference type="Proteomes" id="UP000001940">
    <property type="component" value="Chromosome V"/>
</dbReference>
<dbReference type="RefSeq" id="NP_505758.1">
    <property type="nucleotide sequence ID" value="NM_073357.8"/>
</dbReference>
<dbReference type="Bgee" id="WBGene00008377">
    <property type="expression patterns" value="Expressed in adult organism and 2 other cell types or tissues"/>
</dbReference>
<protein>
    <submittedName>
        <fullName evidence="2">DUF1525 domain-containing protein</fullName>
    </submittedName>
</protein>
<dbReference type="PeptideAtlas" id="Q18943"/>
<dbReference type="STRING" id="6239.D1054.10.1"/>
<dbReference type="FunCoup" id="Q18943">
    <property type="interactions" value="1522"/>
</dbReference>
<accession>Q18943</accession>
<dbReference type="AlphaFoldDB" id="Q18943"/>
<evidence type="ECO:0000313" key="3">
    <source>
        <dbReference type="Proteomes" id="UP000001940"/>
    </source>
</evidence>
<dbReference type="GeneID" id="179496"/>
<dbReference type="CTD" id="179496"/>
<dbReference type="KEGG" id="cel:CELE_D1054.10"/>
<dbReference type="EMBL" id="BX284605">
    <property type="protein sequence ID" value="CAA98435.1"/>
    <property type="molecule type" value="Genomic_DNA"/>
</dbReference>
<dbReference type="OMA" id="AYYTHQG"/>
<dbReference type="InParanoid" id="Q18943"/>
<dbReference type="UCSC" id="D1054.10">
    <property type="organism name" value="c. elegans"/>
</dbReference>
<dbReference type="OrthoDB" id="5838929at2759"/>
<sequence>MHLNLLAISALFGVIACSGYGGDITYNNHNNFHVLHDRHHRSHHSRSNSRDSDEKWECRRLGVFNSPNPLTNPLLSAPKIAYFNRNGKEYAIAVCENPQIQILVGKSRGASPDFTQTRDYAVLSASSKSGLTFKCNRRHDRYEAVNLVTGSMARIEALACITVAQNDTAAVAIVNGIVGPLQAAGLHL</sequence>
<evidence type="ECO:0007829" key="5">
    <source>
        <dbReference type="PeptideAtlas" id="Q18943"/>
    </source>
</evidence>
<evidence type="ECO:0000256" key="1">
    <source>
        <dbReference type="SAM" id="SignalP"/>
    </source>
</evidence>
<organism evidence="2 3">
    <name type="scientific">Caenorhabditis elegans</name>
    <dbReference type="NCBI Taxonomy" id="6239"/>
    <lineage>
        <taxon>Eukaryota</taxon>
        <taxon>Metazoa</taxon>
        <taxon>Ecdysozoa</taxon>
        <taxon>Nematoda</taxon>
        <taxon>Chromadorea</taxon>
        <taxon>Rhabditida</taxon>
        <taxon>Rhabditina</taxon>
        <taxon>Rhabditomorpha</taxon>
        <taxon>Rhabditoidea</taxon>
        <taxon>Rhabditidae</taxon>
        <taxon>Peloderinae</taxon>
        <taxon>Caenorhabditis</taxon>
    </lineage>
</organism>
<keyword evidence="5" id="KW-1267">Proteomics identification</keyword>
<feature type="signal peptide" evidence="1">
    <location>
        <begin position="1"/>
        <end position="21"/>
    </location>
</feature>
<keyword evidence="3" id="KW-1185">Reference proteome</keyword>
<dbReference type="PIR" id="T20298">
    <property type="entry name" value="T20298"/>
</dbReference>
<dbReference type="AGR" id="WB:WBGene00008377"/>
<dbReference type="WormBase" id="D1054.10">
    <property type="protein sequence ID" value="CE05528"/>
    <property type="gene ID" value="WBGene00008377"/>
    <property type="gene designation" value="D1054.10"/>
</dbReference>
<proteinExistence type="evidence at protein level"/>